<name>A0A6A5ALR2_APHAT</name>
<dbReference type="Proteomes" id="UP000469452">
    <property type="component" value="Unassembled WGS sequence"/>
</dbReference>
<dbReference type="VEuPathDB" id="FungiDB:H257_19219"/>
<evidence type="ECO:0000313" key="2">
    <source>
        <dbReference type="Proteomes" id="UP000469452"/>
    </source>
</evidence>
<dbReference type="PANTHER" id="PTHR35871">
    <property type="entry name" value="EXPRESSED PROTEIN"/>
    <property type="match status" value="1"/>
</dbReference>
<gene>
    <name evidence="1" type="ORF">AaE_005729</name>
</gene>
<organism evidence="1 2">
    <name type="scientific">Aphanomyces astaci</name>
    <name type="common">Crayfish plague agent</name>
    <dbReference type="NCBI Taxonomy" id="112090"/>
    <lineage>
        <taxon>Eukaryota</taxon>
        <taxon>Sar</taxon>
        <taxon>Stramenopiles</taxon>
        <taxon>Oomycota</taxon>
        <taxon>Saprolegniomycetes</taxon>
        <taxon>Saprolegniales</taxon>
        <taxon>Verrucalvaceae</taxon>
        <taxon>Aphanomyces</taxon>
    </lineage>
</organism>
<accession>A0A6A5ALR2</accession>
<dbReference type="VEuPathDB" id="FungiDB:H257_00074"/>
<comment type="caution">
    <text evidence="1">The sequence shown here is derived from an EMBL/GenBank/DDBJ whole genome shotgun (WGS) entry which is preliminary data.</text>
</comment>
<sequence length="581" mass="65614">MGRRSYGSNAARAQARQNGVFAGLNPEVDTTASINKITETDEVADLSFIEDWWQSNWTQESDPKRQRVSFYAGDSDRTMRRKNVEHSQAIMACPMQPLTSFFASTRPQEIVELQSTTQSALSPAQCTTKLDKLYNQTKTMAGATFIQICVLLKFFELRFLGSSSRVAASTATLAMPANLSRHARTIQFWARHFESHGELPVFQRGRHQKTKSLMHDEDFMAKCAEWLHVQLPSQRSPQSFQRHLNSDVIPLLTGAVEANVSESTARRWMQHVGFRYGLWKKNVYTDGHERDDVTAYRATFCQRFRSYSTGMRFFSGDNMATMEPPIASNETEIVWVTHDESVFYANDDGGKGWSQADNHNLHKKGRRRSIMVSDFLCPCHGRLYNMLNGVKTYTTQTLHVGKNNEGYWTSFKDMHPGAQGFFTFDQSTNHAAFSADALRAANMSLKPGGAQARLRQGRMPKGSPQSMVFEGDHPRCGEPKGLQQVLLERGYDVNALKMTLTCKQPHIDTSHGDVHLCCARHCMASQDDFRAQVSLLEETVNSAGHICAFFPKYYCELNPIESYWEPPSDMPEAIATTRSKG</sequence>
<evidence type="ECO:0000313" key="1">
    <source>
        <dbReference type="EMBL" id="KAF0753366.1"/>
    </source>
</evidence>
<dbReference type="PANTHER" id="PTHR35871:SF1">
    <property type="entry name" value="CXC1-LIKE CYSTEINE CLUSTER ASSOCIATED WITH KDZ TRANSPOSASES DOMAIN-CONTAINING PROTEIN"/>
    <property type="match status" value="1"/>
</dbReference>
<dbReference type="VEuPathDB" id="FungiDB:H257_19174"/>
<protein>
    <submittedName>
        <fullName evidence="1">Uncharacterized protein</fullName>
    </submittedName>
</protein>
<dbReference type="AlphaFoldDB" id="A0A6A5ALR2"/>
<proteinExistence type="predicted"/>
<reference evidence="1 2" key="1">
    <citation type="submission" date="2019-06" db="EMBL/GenBank/DDBJ databases">
        <title>Genomics analysis of Aphanomyces spp. identifies a new class of oomycete effector associated with host adaptation.</title>
        <authorList>
            <person name="Gaulin E."/>
        </authorList>
    </citation>
    <scope>NUCLEOTIDE SEQUENCE [LARGE SCALE GENOMIC DNA]</scope>
    <source>
        <strain evidence="1 2">E</strain>
    </source>
</reference>
<dbReference type="EMBL" id="VJMI01011233">
    <property type="protein sequence ID" value="KAF0753366.1"/>
    <property type="molecule type" value="Genomic_DNA"/>
</dbReference>